<dbReference type="Pfam" id="PF14606">
    <property type="entry name" value="Lipase_GDSL_3"/>
    <property type="match status" value="1"/>
</dbReference>
<gene>
    <name evidence="4" type="ORF">NQ519_06655</name>
</gene>
<sequence length="360" mass="40025">MKKRIYAILGLLIPAMAVAENTPVKYADAANLTIVNKAQPGGSAFQRIEVARYPELTPTVTRYYRYSTGLAVAFRTDSRNIRARWTTVNQLPGANSTLIAQRGLDLYIRRDGKWVFAGVGVPSKSGTQHEAPVVEHMDTTMKECLLYLPLHDEIAALEIGTDEGARLEATPDPFRHRIVVIGSSITHGTSASRPGMAYAARLGRALGFGFVNLGASGQCKLDTFFARIAAETRADAFVFDVFSNPSPQQIEERLEGFVRRIRESHPATPLIFLQTEVRESGNFDLKKRAFEADKREAARKGMEKLLERDENIYFIDPGMDLGDDHEATVDGVHPTDLGFERMLDALTPRIARILRKYGIK</sequence>
<feature type="chain" id="PRO_5045110922" evidence="1">
    <location>
        <begin position="20"/>
        <end position="360"/>
    </location>
</feature>
<keyword evidence="1" id="KW-0732">Signal</keyword>
<reference evidence="4" key="1">
    <citation type="journal article" date="2022" name="Cell">
        <title>Design, construction, and in vivo augmentation of a complex gut microbiome.</title>
        <authorList>
            <person name="Cheng A.G."/>
            <person name="Ho P.Y."/>
            <person name="Aranda-Diaz A."/>
            <person name="Jain S."/>
            <person name="Yu F.B."/>
            <person name="Meng X."/>
            <person name="Wang M."/>
            <person name="Iakiviak M."/>
            <person name="Nagashima K."/>
            <person name="Zhao A."/>
            <person name="Murugkar P."/>
            <person name="Patil A."/>
            <person name="Atabakhsh K."/>
            <person name="Weakley A."/>
            <person name="Yan J."/>
            <person name="Brumbaugh A.R."/>
            <person name="Higginbottom S."/>
            <person name="Dimas A."/>
            <person name="Shiver A.L."/>
            <person name="Deutschbauer A."/>
            <person name="Neff N."/>
            <person name="Sonnenburg J.L."/>
            <person name="Huang K.C."/>
            <person name="Fischbach M.A."/>
        </authorList>
    </citation>
    <scope>NUCLEOTIDE SEQUENCE</scope>
    <source>
        <strain evidence="4">JC50</strain>
    </source>
</reference>
<dbReference type="PANTHER" id="PTHR30383:SF29">
    <property type="entry name" value="SGNH HYDROLASE-TYPE ESTERASE DOMAIN-CONTAINING PROTEIN"/>
    <property type="match status" value="1"/>
</dbReference>
<proteinExistence type="predicted"/>
<evidence type="ECO:0000259" key="2">
    <source>
        <dbReference type="Pfam" id="PF14606"/>
    </source>
</evidence>
<feature type="domain" description="SGNH hydrolase-type esterase N-terminal" evidence="3">
    <location>
        <begin position="25"/>
        <end position="166"/>
    </location>
</feature>
<dbReference type="InterPro" id="IPR036514">
    <property type="entry name" value="SGNH_hydro_sf"/>
</dbReference>
<evidence type="ECO:0000313" key="5">
    <source>
        <dbReference type="Proteomes" id="UP001058267"/>
    </source>
</evidence>
<dbReference type="Pfam" id="PF14607">
    <property type="entry name" value="GxDLY"/>
    <property type="match status" value="1"/>
</dbReference>
<feature type="domain" description="SGNH hydrolase-type esterase" evidence="2">
    <location>
        <begin position="176"/>
        <end position="350"/>
    </location>
</feature>
<dbReference type="InterPro" id="IPR032740">
    <property type="entry name" value="GxDLY"/>
</dbReference>
<dbReference type="Gene3D" id="3.40.50.1110">
    <property type="entry name" value="SGNH hydrolase"/>
    <property type="match status" value="1"/>
</dbReference>
<protein>
    <submittedName>
        <fullName evidence="4">SGNH/GDSL hydrolase family protein</fullName>
    </submittedName>
</protein>
<dbReference type="Proteomes" id="UP001058267">
    <property type="component" value="Chromosome"/>
</dbReference>
<keyword evidence="4" id="KW-0378">Hydrolase</keyword>
<dbReference type="SUPFAM" id="SSF52266">
    <property type="entry name" value="SGNH hydrolase"/>
    <property type="match status" value="1"/>
</dbReference>
<evidence type="ECO:0000313" key="4">
    <source>
        <dbReference type="EMBL" id="UWN66506.1"/>
    </source>
</evidence>
<dbReference type="RefSeq" id="WP_227900995.1">
    <property type="nucleotide sequence ID" value="NZ_CP102252.1"/>
</dbReference>
<accession>A0ABY5VA40</accession>
<evidence type="ECO:0000259" key="3">
    <source>
        <dbReference type="Pfam" id="PF14607"/>
    </source>
</evidence>
<dbReference type="InterPro" id="IPR013830">
    <property type="entry name" value="SGNH_hydro"/>
</dbReference>
<dbReference type="EMBL" id="CP102252">
    <property type="protein sequence ID" value="UWN66506.1"/>
    <property type="molecule type" value="Genomic_DNA"/>
</dbReference>
<dbReference type="GO" id="GO:0016787">
    <property type="term" value="F:hydrolase activity"/>
    <property type="evidence" value="ECO:0007669"/>
    <property type="project" value="UniProtKB-KW"/>
</dbReference>
<dbReference type="PANTHER" id="PTHR30383">
    <property type="entry name" value="THIOESTERASE 1/PROTEASE 1/LYSOPHOSPHOLIPASE L1"/>
    <property type="match status" value="1"/>
</dbReference>
<keyword evidence="5" id="KW-1185">Reference proteome</keyword>
<dbReference type="InterPro" id="IPR051532">
    <property type="entry name" value="Ester_Hydrolysis_Enzymes"/>
</dbReference>
<evidence type="ECO:0000256" key="1">
    <source>
        <dbReference type="SAM" id="SignalP"/>
    </source>
</evidence>
<feature type="signal peptide" evidence="1">
    <location>
        <begin position="1"/>
        <end position="19"/>
    </location>
</feature>
<dbReference type="Gene3D" id="2.60.120.260">
    <property type="entry name" value="Galactose-binding domain-like"/>
    <property type="match status" value="1"/>
</dbReference>
<name>A0ABY5VA40_9BACT</name>
<organism evidence="4 5">
    <name type="scientific">Alistipes senegalensis JC50</name>
    <dbReference type="NCBI Taxonomy" id="1033732"/>
    <lineage>
        <taxon>Bacteria</taxon>
        <taxon>Pseudomonadati</taxon>
        <taxon>Bacteroidota</taxon>
        <taxon>Bacteroidia</taxon>
        <taxon>Bacteroidales</taxon>
        <taxon>Rikenellaceae</taxon>
        <taxon>Alistipes</taxon>
    </lineage>
</organism>